<organism evidence="15">
    <name type="scientific">Floydiella terrestris</name>
    <name type="common">Green alga</name>
    <name type="synonym">Planophila terrestris</name>
    <dbReference type="NCBI Taxonomy" id="51328"/>
    <lineage>
        <taxon>Eukaryota</taxon>
        <taxon>Viridiplantae</taxon>
        <taxon>Chlorophyta</taxon>
        <taxon>core chlorophytes</taxon>
        <taxon>Chlorophyceae</taxon>
        <taxon>OCC clade</taxon>
        <taxon>Chaetopeltidales</taxon>
        <taxon>Chaetopeltidaceae</taxon>
        <taxon>Floydiella</taxon>
    </lineage>
</organism>
<proteinExistence type="inferred from homology"/>
<keyword evidence="13" id="KW-0175">Coiled coil</keyword>
<evidence type="ECO:0000313" key="15">
    <source>
        <dbReference type="EMBL" id="ACZ58433.1"/>
    </source>
</evidence>
<feature type="coiled-coil region" evidence="13">
    <location>
        <begin position="72"/>
        <end position="106"/>
    </location>
</feature>
<comment type="similarity">
    <text evidence="11 12">Belongs to the ATPase B chain family.</text>
</comment>
<keyword evidence="15" id="KW-0934">Plastid</keyword>
<gene>
    <name evidence="11 15" type="primary">atpF</name>
</gene>
<keyword evidence="9 11" id="KW-0066">ATP synthesis</keyword>
<evidence type="ECO:0000256" key="7">
    <source>
        <dbReference type="ARBA" id="ARBA00023065"/>
    </source>
</evidence>
<accession>E2DSH4</accession>
<feature type="chain" id="PRO_5003158989" description="ATP synthase subunit b, chloroplastic" evidence="14">
    <location>
        <begin position="19"/>
        <end position="191"/>
    </location>
</feature>
<dbReference type="PANTHER" id="PTHR34264">
    <property type="entry name" value="ATP SYNTHASE SUBUNIT B, CHLOROPLASTIC"/>
    <property type="match status" value="1"/>
</dbReference>
<dbReference type="Pfam" id="PF00430">
    <property type="entry name" value="ATP-synt_B"/>
    <property type="match status" value="1"/>
</dbReference>
<keyword evidence="6 11" id="KW-1133">Transmembrane helix</keyword>
<evidence type="ECO:0000256" key="10">
    <source>
        <dbReference type="ARBA" id="ARBA00025198"/>
    </source>
</evidence>
<feature type="signal peptide" evidence="14">
    <location>
        <begin position="1"/>
        <end position="18"/>
    </location>
</feature>
<protein>
    <recommendedName>
        <fullName evidence="11">ATP synthase subunit b, chloroplastic</fullName>
    </recommendedName>
    <alternativeName>
        <fullName evidence="11">ATP synthase F(0) sector subunit b</fullName>
    </alternativeName>
    <alternativeName>
        <fullName evidence="11">ATPase subunit I</fullName>
    </alternativeName>
</protein>
<keyword evidence="14" id="KW-0732">Signal</keyword>
<reference evidence="15" key="1">
    <citation type="journal article" date="2008" name="J. Phycol.">
        <title>Deep division in the Chlorophyceae (Chlorophyta) revealed by chloroplast phylogenomic analyseS.</title>
        <authorList>
            <person name="Turmel M."/>
            <person name="Brouard J.-S."/>
            <person name="Gagnon C."/>
            <person name="Otis C."/>
            <person name="Lemieux C."/>
        </authorList>
    </citation>
    <scope>NUCLEOTIDE SEQUENCE</scope>
</reference>
<evidence type="ECO:0000256" key="11">
    <source>
        <dbReference type="HAMAP-Rule" id="MF_01398"/>
    </source>
</evidence>
<geneLocation type="chloroplast" evidence="15"/>
<keyword evidence="3 11" id="KW-0138">CF(0)</keyword>
<keyword evidence="4 11" id="KW-0812">Transmembrane</keyword>
<keyword evidence="15" id="KW-0150">Chloroplast</keyword>
<dbReference type="CDD" id="cd06503">
    <property type="entry name" value="ATP-synt_Fo_b"/>
    <property type="match status" value="1"/>
</dbReference>
<keyword evidence="5 11" id="KW-0375">Hydrogen ion transport</keyword>
<evidence type="ECO:0000256" key="2">
    <source>
        <dbReference type="ARBA" id="ARBA00022448"/>
    </source>
</evidence>
<comment type="miscellaneous">
    <text evidence="11">In plastids the F-type ATPase is also known as CF(1)CF(0).</text>
</comment>
<sequence length="191" mass="21597">MNLFIPILALPTAALAEALETLEKEEGFGFNTNIFETNIVNLAAVLGIVVFFVGKNLTALLETRQQTILNNLREADLRASEAQEKLNKARLEASIAEKKAKEIRSEANAKAQVEKNLLLNSYQMDLARLEQYKQETLGFFKEKALREVYVSLVSLALNRVKEKFSKPLDDQFHMTVNNSFIARFAAYNRVV</sequence>
<evidence type="ECO:0000256" key="3">
    <source>
        <dbReference type="ARBA" id="ARBA00022547"/>
    </source>
</evidence>
<dbReference type="GeneID" id="9481829"/>
<evidence type="ECO:0000256" key="14">
    <source>
        <dbReference type="SAM" id="SignalP"/>
    </source>
</evidence>
<dbReference type="EMBL" id="GU196268">
    <property type="protein sequence ID" value="ACZ58433.1"/>
    <property type="molecule type" value="Genomic_DNA"/>
</dbReference>
<keyword evidence="7 11" id="KW-0406">Ion transport</keyword>
<reference evidence="15" key="2">
    <citation type="journal article" date="2010" name="Genome Biol. Evol.">
        <title>The exceptionally large chloroplast genome of the green alga Floydiella terrestris illuminates the evolutionary history of the Chlorophyceae.</title>
        <authorList>
            <person name="Brouard J.S."/>
            <person name="Otis C."/>
            <person name="Lemieux C."/>
            <person name="Turmel M."/>
        </authorList>
    </citation>
    <scope>NUCLEOTIDE SEQUENCE</scope>
</reference>
<comment type="function">
    <text evidence="11">Component of the F(0) channel, it forms part of the peripheral stalk, linking F(1) to F(0).</text>
</comment>
<dbReference type="GO" id="GO:0009535">
    <property type="term" value="C:chloroplast thylakoid membrane"/>
    <property type="evidence" value="ECO:0007669"/>
    <property type="project" value="UniProtKB-SubCell"/>
</dbReference>
<evidence type="ECO:0000256" key="1">
    <source>
        <dbReference type="ARBA" id="ARBA00004167"/>
    </source>
</evidence>
<keyword evidence="2 11" id="KW-0813">Transport</keyword>
<keyword evidence="11" id="KW-0793">Thylakoid</keyword>
<comment type="subcellular location">
    <subcellularLocation>
        <location evidence="1">Membrane</location>
        <topology evidence="1">Single-pass membrane protein</topology>
    </subcellularLocation>
    <subcellularLocation>
        <location evidence="11">Plastid</location>
        <location evidence="11">Chloroplast thylakoid membrane</location>
        <topology evidence="11">Single-pass membrane protein</topology>
    </subcellularLocation>
</comment>
<evidence type="ECO:0000256" key="8">
    <source>
        <dbReference type="ARBA" id="ARBA00023136"/>
    </source>
</evidence>
<keyword evidence="8 11" id="KW-0472">Membrane</keyword>
<comment type="subunit">
    <text evidence="11">F-type ATPases have 2 components, F(1) - the catalytic core - and F(0) - the membrane proton channel. F(1) has five subunits: alpha(3), beta(3), gamma(1), delta(1), epsilon(1). F(0) has four main subunits: a(1), b(1), b'(1) and c(10-14). The alpha and beta chains form an alternating ring which encloses part of the gamma chain. F(1) is attached to F(0) by a central stalk formed by the gamma and epsilon chains, while a peripheral stalk is formed by the delta, b and b' chains.</text>
</comment>
<dbReference type="GO" id="GO:0045259">
    <property type="term" value="C:proton-transporting ATP synthase complex"/>
    <property type="evidence" value="ECO:0007669"/>
    <property type="project" value="UniProtKB-KW"/>
</dbReference>
<dbReference type="GO" id="GO:0046933">
    <property type="term" value="F:proton-transporting ATP synthase activity, rotational mechanism"/>
    <property type="evidence" value="ECO:0007669"/>
    <property type="project" value="UniProtKB-UniRule"/>
</dbReference>
<dbReference type="PANTHER" id="PTHR34264:SF3">
    <property type="entry name" value="ATP SYNTHASE SUBUNIT B, CHLOROPLASTIC"/>
    <property type="match status" value="1"/>
</dbReference>
<evidence type="ECO:0000256" key="4">
    <source>
        <dbReference type="ARBA" id="ARBA00022692"/>
    </source>
</evidence>
<dbReference type="HAMAP" id="MF_01398">
    <property type="entry name" value="ATP_synth_b_bprime"/>
    <property type="match status" value="1"/>
</dbReference>
<comment type="function">
    <text evidence="10 11">F(1)F(0) ATP synthase produces ATP from ADP in the presence of a proton or sodium gradient. F-type ATPases consist of two structural domains, F(1) containing the extramembraneous catalytic core and F(0) containing the membrane proton channel, linked together by a central stalk and a peripheral stalk. During catalysis, ATP synthesis in the catalytic domain of F(1) is coupled via a rotary mechanism of the central stalk subunits to proton translocation.</text>
</comment>
<evidence type="ECO:0000256" key="9">
    <source>
        <dbReference type="ARBA" id="ARBA00023310"/>
    </source>
</evidence>
<dbReference type="InterPro" id="IPR002146">
    <property type="entry name" value="ATP_synth_b/b'su_bac/chlpt"/>
</dbReference>
<dbReference type="RefSeq" id="YP_003795472.1">
    <property type="nucleotide sequence ID" value="NC_014346.1"/>
</dbReference>
<evidence type="ECO:0000256" key="13">
    <source>
        <dbReference type="SAM" id="Coils"/>
    </source>
</evidence>
<evidence type="ECO:0000256" key="5">
    <source>
        <dbReference type="ARBA" id="ARBA00022781"/>
    </source>
</evidence>
<dbReference type="AlphaFoldDB" id="E2DSH4"/>
<evidence type="ECO:0000256" key="6">
    <source>
        <dbReference type="ARBA" id="ARBA00022989"/>
    </source>
</evidence>
<evidence type="ECO:0000256" key="12">
    <source>
        <dbReference type="RuleBase" id="RU003848"/>
    </source>
</evidence>
<name>E2DSH4_FLOTE</name>